<feature type="domain" description="HTH tetR-type" evidence="3">
    <location>
        <begin position="20"/>
        <end position="80"/>
    </location>
</feature>
<organism evidence="4 5">
    <name type="scientific">Amycolatopsis thermoflava</name>
    <dbReference type="NCBI Taxonomy" id="84480"/>
    <lineage>
        <taxon>Bacteria</taxon>
        <taxon>Bacillati</taxon>
        <taxon>Actinomycetota</taxon>
        <taxon>Actinomycetes</taxon>
        <taxon>Pseudonocardiales</taxon>
        <taxon>Pseudonocardiaceae</taxon>
        <taxon>Amycolatopsis</taxon>
        <taxon>Amycolatopsis methanolica group</taxon>
    </lineage>
</organism>
<dbReference type="Pfam" id="PF00440">
    <property type="entry name" value="TetR_N"/>
    <property type="match status" value="1"/>
</dbReference>
<dbReference type="InterPro" id="IPR009057">
    <property type="entry name" value="Homeodomain-like_sf"/>
</dbReference>
<dbReference type="PROSITE" id="PS50977">
    <property type="entry name" value="HTH_TETR_2"/>
    <property type="match status" value="1"/>
</dbReference>
<evidence type="ECO:0000256" key="1">
    <source>
        <dbReference type="ARBA" id="ARBA00023125"/>
    </source>
</evidence>
<comment type="caution">
    <text evidence="4">The sequence shown here is derived from an EMBL/GenBank/DDBJ whole genome shotgun (WGS) entry which is preliminary data.</text>
</comment>
<gene>
    <name evidence="4" type="ORF">EDD35_0968</name>
</gene>
<dbReference type="EMBL" id="RKHY01000001">
    <property type="protein sequence ID" value="ROS38683.1"/>
    <property type="molecule type" value="Genomic_DNA"/>
</dbReference>
<dbReference type="AlphaFoldDB" id="A0A3N2GQ90"/>
<feature type="DNA-binding region" description="H-T-H motif" evidence="2">
    <location>
        <begin position="43"/>
        <end position="62"/>
    </location>
</feature>
<keyword evidence="1 2" id="KW-0238">DNA-binding</keyword>
<evidence type="ECO:0000313" key="4">
    <source>
        <dbReference type="EMBL" id="ROS38683.1"/>
    </source>
</evidence>
<dbReference type="Gene3D" id="1.10.10.60">
    <property type="entry name" value="Homeodomain-like"/>
    <property type="match status" value="1"/>
</dbReference>
<protein>
    <submittedName>
        <fullName evidence="4">TetR family transcriptional regulator</fullName>
    </submittedName>
</protein>
<dbReference type="GeneID" id="301842431"/>
<keyword evidence="5" id="KW-1185">Reference proteome</keyword>
<dbReference type="GO" id="GO:0003677">
    <property type="term" value="F:DNA binding"/>
    <property type="evidence" value="ECO:0007669"/>
    <property type="project" value="UniProtKB-UniRule"/>
</dbReference>
<sequence>MVAGSAGRPWRGVDADERQARRRERLVSAAFDIMGTDGAAAVTMRGVCRAAKLTERYFYESFARREDLLVAVLEDVAGQAREVLLAALAEAPDDTAAMVRHAVAEFTAFVTGDPRRGRILFVESLAAPELSTRGGELVGEFTATIAQALRSPALAGEDADDRDVDLNAQAVFGALAYLFQGWLAGRLDVSRDRFVAHTVQVIEHLARAQSA</sequence>
<evidence type="ECO:0000256" key="2">
    <source>
        <dbReference type="PROSITE-ProRule" id="PRU00335"/>
    </source>
</evidence>
<dbReference type="InterPro" id="IPR036271">
    <property type="entry name" value="Tet_transcr_reg_TetR-rel_C_sf"/>
</dbReference>
<accession>A0A3N2GQ90</accession>
<dbReference type="PANTHER" id="PTHR43479:SF11">
    <property type="entry name" value="ACREF_ENVCD OPERON REPRESSOR-RELATED"/>
    <property type="match status" value="1"/>
</dbReference>
<dbReference type="InterPro" id="IPR001647">
    <property type="entry name" value="HTH_TetR"/>
</dbReference>
<dbReference type="SUPFAM" id="SSF48498">
    <property type="entry name" value="Tetracyclin repressor-like, C-terminal domain"/>
    <property type="match status" value="1"/>
</dbReference>
<dbReference type="Proteomes" id="UP000274843">
    <property type="component" value="Unassembled WGS sequence"/>
</dbReference>
<dbReference type="SUPFAM" id="SSF46689">
    <property type="entry name" value="Homeodomain-like"/>
    <property type="match status" value="1"/>
</dbReference>
<dbReference type="RefSeq" id="WP_123682993.1">
    <property type="nucleotide sequence ID" value="NZ_CBDRBK010000003.1"/>
</dbReference>
<evidence type="ECO:0000313" key="5">
    <source>
        <dbReference type="Proteomes" id="UP000274843"/>
    </source>
</evidence>
<evidence type="ECO:0000259" key="3">
    <source>
        <dbReference type="PROSITE" id="PS50977"/>
    </source>
</evidence>
<proteinExistence type="predicted"/>
<dbReference type="PANTHER" id="PTHR43479">
    <property type="entry name" value="ACREF/ENVCD OPERON REPRESSOR-RELATED"/>
    <property type="match status" value="1"/>
</dbReference>
<reference evidence="4 5" key="1">
    <citation type="submission" date="2018-11" db="EMBL/GenBank/DDBJ databases">
        <title>Sequencing the genomes of 1000 actinobacteria strains.</title>
        <authorList>
            <person name="Klenk H.-P."/>
        </authorList>
    </citation>
    <scope>NUCLEOTIDE SEQUENCE [LARGE SCALE GENOMIC DNA]</scope>
    <source>
        <strain evidence="4 5">DSM 44348</strain>
    </source>
</reference>
<name>A0A3N2GQ90_9PSEU</name>
<dbReference type="Gene3D" id="1.10.357.10">
    <property type="entry name" value="Tetracycline Repressor, domain 2"/>
    <property type="match status" value="1"/>
</dbReference>
<dbReference type="InterPro" id="IPR050624">
    <property type="entry name" value="HTH-type_Tx_Regulator"/>
</dbReference>